<dbReference type="SUPFAM" id="SSF56801">
    <property type="entry name" value="Acetyl-CoA synthetase-like"/>
    <property type="match status" value="1"/>
</dbReference>
<dbReference type="OrthoDB" id="182577at2"/>
<gene>
    <name evidence="1" type="ORF">SAMN04488104_101361</name>
</gene>
<keyword evidence="2" id="KW-1185">Reference proteome</keyword>
<dbReference type="EMBL" id="FNAC01000013">
    <property type="protein sequence ID" value="SDD05718.1"/>
    <property type="molecule type" value="Genomic_DNA"/>
</dbReference>
<reference evidence="2" key="1">
    <citation type="submission" date="2016-10" db="EMBL/GenBank/DDBJ databases">
        <authorList>
            <person name="Varghese N."/>
            <person name="Submissions S."/>
        </authorList>
    </citation>
    <scope>NUCLEOTIDE SEQUENCE [LARGE SCALE GENOMIC DNA]</scope>
    <source>
        <strain evidence="2">DSM 23095</strain>
    </source>
</reference>
<accession>A0A1G6RMC0</accession>
<dbReference type="Gene3D" id="3.40.50.12780">
    <property type="entry name" value="N-terminal domain of ligase-like"/>
    <property type="match status" value="1"/>
</dbReference>
<dbReference type="AlphaFoldDB" id="A0A1G6RMC0"/>
<dbReference type="RefSeq" id="WP_087939477.1">
    <property type="nucleotide sequence ID" value="NZ_FNAC01000013.1"/>
</dbReference>
<evidence type="ECO:0008006" key="3">
    <source>
        <dbReference type="Google" id="ProtNLM"/>
    </source>
</evidence>
<organism evidence="1 2">
    <name type="scientific">Algoriphagus faecimaris</name>
    <dbReference type="NCBI Taxonomy" id="686796"/>
    <lineage>
        <taxon>Bacteria</taxon>
        <taxon>Pseudomonadati</taxon>
        <taxon>Bacteroidota</taxon>
        <taxon>Cytophagia</taxon>
        <taxon>Cytophagales</taxon>
        <taxon>Cyclobacteriaceae</taxon>
        <taxon>Algoriphagus</taxon>
    </lineage>
</organism>
<proteinExistence type="predicted"/>
<protein>
    <recommendedName>
        <fullName evidence="3">Acyl-protein synthetase, LuxE</fullName>
    </recommendedName>
</protein>
<dbReference type="Proteomes" id="UP000199060">
    <property type="component" value="Unassembled WGS sequence"/>
</dbReference>
<name>A0A1G6RMC0_9BACT</name>
<dbReference type="InterPro" id="IPR042099">
    <property type="entry name" value="ANL_N_sf"/>
</dbReference>
<evidence type="ECO:0000313" key="2">
    <source>
        <dbReference type="Proteomes" id="UP000199060"/>
    </source>
</evidence>
<dbReference type="STRING" id="686796.SAMN04488104_101361"/>
<sequence length="331" mass="37904">MNDFKSFSREVDDLTEKGFEKLALELFYFQAKENKVYNSYLAARNIDFKSVCCLEDIPFLPIRFFKDFSVVCGNVSDFTSYYSSSGTTGMITSKHYTWSEQWYLQHSQRLFERAYGSLKEYHILALLPSYLERQGSSLVSMANHFIRESQSTHSGFYLYNQKDLVEKISQLNGDSRKILLLGVTFALLDLAESGLVFPGIEKLIVMETGGMKGRRKKMIREEVHDLLKSYFKVSSIHSEYGMTEMMSQAYSKGEGKFQLPTSIRVLLRDVNDPLSWSQRSQGGINIIDLGNFHSCAFLETQDLGRIDDSGMLEVLGRFDHSEIRGCNLLVQ</sequence>
<evidence type="ECO:0000313" key="1">
    <source>
        <dbReference type="EMBL" id="SDD05718.1"/>
    </source>
</evidence>